<dbReference type="OrthoDB" id="5499252at2"/>
<dbReference type="RefSeq" id="WP_146958679.1">
    <property type="nucleotide sequence ID" value="NZ_CP042467.1"/>
</dbReference>
<evidence type="ECO:0000313" key="1">
    <source>
        <dbReference type="EMBL" id="QED26994.1"/>
    </source>
</evidence>
<name>A0A5B8XMX9_9DELT</name>
<gene>
    <name evidence="1" type="ORF">FRD01_07010</name>
</gene>
<proteinExistence type="predicted"/>
<dbReference type="AlphaFoldDB" id="A0A5B8XMX9"/>
<evidence type="ECO:0000313" key="2">
    <source>
        <dbReference type="Proteomes" id="UP000321595"/>
    </source>
</evidence>
<organism evidence="1 2">
    <name type="scientific">Microvenator marinus</name>
    <dbReference type="NCBI Taxonomy" id="2600177"/>
    <lineage>
        <taxon>Bacteria</taxon>
        <taxon>Deltaproteobacteria</taxon>
        <taxon>Bradymonadales</taxon>
        <taxon>Microvenatoraceae</taxon>
        <taxon>Microvenator</taxon>
    </lineage>
</organism>
<protein>
    <submittedName>
        <fullName evidence="1">Uncharacterized protein</fullName>
    </submittedName>
</protein>
<accession>A0A5B8XMX9</accession>
<dbReference type="EMBL" id="CP042467">
    <property type="protein sequence ID" value="QED26994.1"/>
    <property type="molecule type" value="Genomic_DNA"/>
</dbReference>
<keyword evidence="2" id="KW-1185">Reference proteome</keyword>
<dbReference type="Proteomes" id="UP000321595">
    <property type="component" value="Chromosome"/>
</dbReference>
<dbReference type="KEGG" id="bbae:FRD01_07010"/>
<reference evidence="1 2" key="1">
    <citation type="submission" date="2019-08" db="EMBL/GenBank/DDBJ databases">
        <authorList>
            <person name="Liang Q."/>
        </authorList>
    </citation>
    <scope>NUCLEOTIDE SEQUENCE [LARGE SCALE GENOMIC DNA]</scope>
    <source>
        <strain evidence="1 2">V1718</strain>
    </source>
</reference>
<sequence length="194" mass="22393">MNGVSEQVSVDGHIEKYATSIVADFRVLRLQMPLLFERGEIAYLDDASGRGVRKIDRTSRTYRLDLPVLTIWDFDQKAWFRYPGLLEKRTSLDIWLMGQSNFSQDWPWMAGAGISYYQWKGIAAGIWGGWSTEPFRDGLEGIGSQYPQTITGRHEGFWIGVEVTLFAGEFALELWDYLVAKDKKHRELFGWQSR</sequence>